<dbReference type="InterPro" id="IPR001242">
    <property type="entry name" value="Condensation_dom"/>
</dbReference>
<evidence type="ECO:0000313" key="4">
    <source>
        <dbReference type="EMBL" id="MFA0813511.1"/>
    </source>
</evidence>
<dbReference type="InterPro" id="IPR010071">
    <property type="entry name" value="AA_adenyl_dom"/>
</dbReference>
<name>A0ABV4P554_9GAMM</name>
<comment type="caution">
    <text evidence="4">The sequence shown here is derived from an EMBL/GenBank/DDBJ whole genome shotgun (WGS) entry which is preliminary data.</text>
</comment>
<keyword evidence="5" id="KW-1185">Reference proteome</keyword>
<evidence type="ECO:0000313" key="5">
    <source>
        <dbReference type="Proteomes" id="UP001569428"/>
    </source>
</evidence>
<dbReference type="Gene3D" id="2.30.38.10">
    <property type="entry name" value="Luciferase, Domain 3"/>
    <property type="match status" value="1"/>
</dbReference>
<feature type="non-terminal residue" evidence="4">
    <location>
        <position position="943"/>
    </location>
</feature>
<feature type="domain" description="AMP-dependent synthetase/ligase" evidence="1">
    <location>
        <begin position="540"/>
        <end position="885"/>
    </location>
</feature>
<dbReference type="Gene3D" id="1.10.10.1830">
    <property type="entry name" value="Non-ribosomal peptide synthase, adenylation domain"/>
    <property type="match status" value="1"/>
</dbReference>
<evidence type="ECO:0000259" key="2">
    <source>
        <dbReference type="Pfam" id="PF00668"/>
    </source>
</evidence>
<evidence type="ECO:0000259" key="1">
    <source>
        <dbReference type="Pfam" id="PF00501"/>
    </source>
</evidence>
<dbReference type="PANTHER" id="PTHR45527">
    <property type="entry name" value="NONRIBOSOMAL PEPTIDE SYNTHETASE"/>
    <property type="match status" value="1"/>
</dbReference>
<dbReference type="NCBIfam" id="TIGR01733">
    <property type="entry name" value="AA-adenyl-dom"/>
    <property type="match status" value="1"/>
</dbReference>
<dbReference type="InterPro" id="IPR000873">
    <property type="entry name" value="AMP-dep_synth/lig_dom"/>
</dbReference>
<proteinExistence type="predicted"/>
<dbReference type="InterPro" id="IPR020845">
    <property type="entry name" value="AMP-binding_CS"/>
</dbReference>
<dbReference type="SUPFAM" id="SSF56801">
    <property type="entry name" value="Acetyl-CoA synthetase-like"/>
    <property type="match status" value="1"/>
</dbReference>
<evidence type="ECO:0000259" key="3">
    <source>
        <dbReference type="Pfam" id="PF18563"/>
    </source>
</evidence>
<dbReference type="InterPro" id="IPR044894">
    <property type="entry name" value="TubC_N_sf"/>
</dbReference>
<dbReference type="Gene3D" id="3.30.559.30">
    <property type="entry name" value="Nonribosomal peptide synthetase, condensation domain"/>
    <property type="match status" value="1"/>
</dbReference>
<dbReference type="InterPro" id="IPR041464">
    <property type="entry name" value="TubC_N"/>
</dbReference>
<accession>A0ABV4P554</accession>
<organism evidence="4 5">
    <name type="scientific">Microbulbifer epialgicus</name>
    <dbReference type="NCBI Taxonomy" id="393907"/>
    <lineage>
        <taxon>Bacteria</taxon>
        <taxon>Pseudomonadati</taxon>
        <taxon>Pseudomonadota</taxon>
        <taxon>Gammaproteobacteria</taxon>
        <taxon>Cellvibrionales</taxon>
        <taxon>Microbulbiferaceae</taxon>
        <taxon>Microbulbifer</taxon>
    </lineage>
</organism>
<dbReference type="Pfam" id="PF00668">
    <property type="entry name" value="Condensation"/>
    <property type="match status" value="1"/>
</dbReference>
<dbReference type="Proteomes" id="UP001569428">
    <property type="component" value="Unassembled WGS sequence"/>
</dbReference>
<feature type="domain" description="TubC N-terminal docking" evidence="3">
    <location>
        <begin position="2"/>
        <end position="51"/>
    </location>
</feature>
<dbReference type="Pfam" id="PF00501">
    <property type="entry name" value="AMP-binding"/>
    <property type="match status" value="1"/>
</dbReference>
<feature type="domain" description="Condensation" evidence="2">
    <location>
        <begin position="71"/>
        <end position="515"/>
    </location>
</feature>
<dbReference type="InterPro" id="IPR023213">
    <property type="entry name" value="CAT-like_dom_sf"/>
</dbReference>
<dbReference type="Gene3D" id="3.30.559.10">
    <property type="entry name" value="Chloramphenicol acetyltransferase-like domain"/>
    <property type="match status" value="1"/>
</dbReference>
<dbReference type="Pfam" id="PF18563">
    <property type="entry name" value="TubC_N"/>
    <property type="match status" value="1"/>
</dbReference>
<dbReference type="Gene3D" id="3.40.50.980">
    <property type="match status" value="2"/>
</dbReference>
<dbReference type="PANTHER" id="PTHR45527:SF1">
    <property type="entry name" value="FATTY ACID SYNTHASE"/>
    <property type="match status" value="1"/>
</dbReference>
<dbReference type="CDD" id="cd19531">
    <property type="entry name" value="LCL_NRPS-like"/>
    <property type="match status" value="1"/>
</dbReference>
<gene>
    <name evidence="4" type="ORF">ACCI49_21690</name>
</gene>
<dbReference type="EMBL" id="JBGMEK010000102">
    <property type="protein sequence ID" value="MFA0813511.1"/>
    <property type="molecule type" value="Genomic_DNA"/>
</dbReference>
<dbReference type="RefSeq" id="WP_371841327.1">
    <property type="nucleotide sequence ID" value="NZ_JBGMEK010000102.1"/>
</dbReference>
<dbReference type="SUPFAM" id="SSF52777">
    <property type="entry name" value="CoA-dependent acyltransferases"/>
    <property type="match status" value="2"/>
</dbReference>
<reference evidence="4 5" key="1">
    <citation type="submission" date="2024-08" db="EMBL/GenBank/DDBJ databases">
        <authorList>
            <person name="Ishaq N."/>
        </authorList>
    </citation>
    <scope>NUCLEOTIDE SEQUENCE [LARGE SCALE GENOMIC DNA]</scope>
    <source>
        <strain evidence="4 5">DSM 18651</strain>
    </source>
</reference>
<sequence length="943" mass="106871">MEKLLRNLAEVGVELALKDDKLVSRSSKGKLTSELANRIRDNREKIIQYLKNKDKNLERPPLFPRCNRKIQDQVLSFSQERLWFVCELDPNNGHYNMPGVLSLSGALCINSFESAVREIITRHEILRTVYCEMEIGVRQVVLDTYRLPIQRTNLTNLSKDQKSLRIAELSRLDSMKPFDIKRELPVRFNLCLLSDVSSVLIINVHHIACDGWSIGILIDEFNHIYESYKGGLDSKLAPLGLQYADYAIWQRDWLKGDVLDQELLYWKSKLSNMPSVHSFPLDKIRPASQRFIGKSTSTVINKQVLSKIKSMSENYGVTIAMFFQSVFSVIIGRYSDETDIVLGAATAGRLHHDIEPLIGFFVNDIILRFDLSGNPTFEELLYRNREMILEAYSHQNAPFEQVVEAINPVRSQSYNPGFQIKIDVLISEGKQLSAKDVKFDSYDLPSEREIAIKYDLHLSVVEKGGEAVLSWQYSTDLFFDETIHRLSNNFIKILDSIVSSPNKNLLSLDFIAEKEITFLKQSGLGDQFDLNFDCDVCDLFEEQVDKFPNSTALLFNNNILSYSQLNERSNRVARYLVMQGVKAETLVGVCVDRSFELVISVLGIMKAGGVYFPIDPNFPEVRIKELLKDSCCHFVLTQSDFLSEIPFENVKAIPIDGQFFDLSFSEYSVENLSKDLVGRKSGQLAYIIYTSGSTGEPKGVMLEHKSLANVIIDLINRYEVTSDSVILQFISCVFDVSISEIFLSLCTGASLQLANSEQLLPGREFSDFINHNKITHIHLSPTVLSLLNPGSEMSIKAVIVGGDYSVTSLMKLWSRYCNYYIAYGPTESTICTSTSLYSNELQHKTIGRPISNVYYVVFDNHLKMVPLGATGELYIGGVGVARGYLNRPELTKEKFISNPFSSDPNDRLYKTGDLVRWLPDGNLEFMGRIDDQVKLRGFRIELG</sequence>
<dbReference type="PROSITE" id="PS00455">
    <property type="entry name" value="AMP_BINDING"/>
    <property type="match status" value="1"/>
</dbReference>
<protein>
    <submittedName>
        <fullName evidence="4">Amino acid adenylation domain-containing protein</fullName>
    </submittedName>
</protein>